<keyword evidence="1 5" id="KW-0489">Methyltransferase</keyword>
<name>A0ABU4VEN2_9ACTN</name>
<comment type="caution">
    <text evidence="5">The sequence shown here is derived from an EMBL/GenBank/DDBJ whole genome shotgun (WGS) entry which is preliminary data.</text>
</comment>
<keyword evidence="2" id="KW-0808">Transferase</keyword>
<gene>
    <name evidence="5" type="ORF">SK069_01460</name>
</gene>
<dbReference type="Pfam" id="PF08241">
    <property type="entry name" value="Methyltransf_11"/>
    <property type="match status" value="1"/>
</dbReference>
<sequence>MRAAPDVYATARGPLARLAGPVAARLRARRHELLFGLTGLDRLGRPARILDVGCGTLGLRAQAPDLDVTGVDLVPRPTYPGPFVQADATRGLPFAEGAFDLVYCSSVIEHVAPEQRAALCRELLRVGRGVYVQTPAWSFPIEPHALLPVAHWLPPAIRRPYWRLGAQGHWEDVRLLRRGELARLLPGTTVHGEAVGPVTKSWIAVRPVA</sequence>
<reference evidence="5 6" key="1">
    <citation type="submission" date="2023-11" db="EMBL/GenBank/DDBJ databases">
        <authorList>
            <person name="Xu M."/>
            <person name="Jiang T."/>
        </authorList>
    </citation>
    <scope>NUCLEOTIDE SEQUENCE [LARGE SCALE GENOMIC DNA]</scope>
    <source>
        <strain evidence="5 6">SD</strain>
    </source>
</reference>
<dbReference type="Proteomes" id="UP001277761">
    <property type="component" value="Unassembled WGS sequence"/>
</dbReference>
<organism evidence="5 6">
    <name type="scientific">Patulibacter brassicae</name>
    <dbReference type="NCBI Taxonomy" id="1705717"/>
    <lineage>
        <taxon>Bacteria</taxon>
        <taxon>Bacillati</taxon>
        <taxon>Actinomycetota</taxon>
        <taxon>Thermoleophilia</taxon>
        <taxon>Solirubrobacterales</taxon>
        <taxon>Patulibacteraceae</taxon>
        <taxon>Patulibacter</taxon>
    </lineage>
</organism>
<accession>A0ABU4VEN2</accession>
<dbReference type="RefSeq" id="WP_319952400.1">
    <property type="nucleotide sequence ID" value="NZ_JAXAVX010000001.1"/>
</dbReference>
<dbReference type="GO" id="GO:0008168">
    <property type="term" value="F:methyltransferase activity"/>
    <property type="evidence" value="ECO:0007669"/>
    <property type="project" value="UniProtKB-KW"/>
</dbReference>
<dbReference type="CDD" id="cd02440">
    <property type="entry name" value="AdoMet_MTases"/>
    <property type="match status" value="1"/>
</dbReference>
<dbReference type="InterPro" id="IPR013216">
    <property type="entry name" value="Methyltransf_11"/>
</dbReference>
<evidence type="ECO:0000259" key="4">
    <source>
        <dbReference type="Pfam" id="PF08241"/>
    </source>
</evidence>
<dbReference type="EMBL" id="JAXAVX010000001">
    <property type="protein sequence ID" value="MDX8150249.1"/>
    <property type="molecule type" value="Genomic_DNA"/>
</dbReference>
<dbReference type="PANTHER" id="PTHR43464:SF19">
    <property type="entry name" value="UBIQUINONE BIOSYNTHESIS O-METHYLTRANSFERASE, MITOCHONDRIAL"/>
    <property type="match status" value="1"/>
</dbReference>
<dbReference type="PANTHER" id="PTHR43464">
    <property type="entry name" value="METHYLTRANSFERASE"/>
    <property type="match status" value="1"/>
</dbReference>
<protein>
    <submittedName>
        <fullName evidence="5">Methyltransferase domain-containing protein</fullName>
    </submittedName>
</protein>
<proteinExistence type="predicted"/>
<dbReference type="GO" id="GO:0032259">
    <property type="term" value="P:methylation"/>
    <property type="evidence" value="ECO:0007669"/>
    <property type="project" value="UniProtKB-KW"/>
</dbReference>
<evidence type="ECO:0000313" key="6">
    <source>
        <dbReference type="Proteomes" id="UP001277761"/>
    </source>
</evidence>
<feature type="domain" description="Methyltransferase type 11" evidence="4">
    <location>
        <begin position="50"/>
        <end position="126"/>
    </location>
</feature>
<evidence type="ECO:0000313" key="5">
    <source>
        <dbReference type="EMBL" id="MDX8150249.1"/>
    </source>
</evidence>
<dbReference type="Gene3D" id="3.40.50.150">
    <property type="entry name" value="Vaccinia Virus protein VP39"/>
    <property type="match status" value="1"/>
</dbReference>
<keyword evidence="3" id="KW-0949">S-adenosyl-L-methionine</keyword>
<evidence type="ECO:0000256" key="1">
    <source>
        <dbReference type="ARBA" id="ARBA00022603"/>
    </source>
</evidence>
<keyword evidence="6" id="KW-1185">Reference proteome</keyword>
<evidence type="ECO:0000256" key="3">
    <source>
        <dbReference type="ARBA" id="ARBA00022691"/>
    </source>
</evidence>
<dbReference type="SUPFAM" id="SSF53335">
    <property type="entry name" value="S-adenosyl-L-methionine-dependent methyltransferases"/>
    <property type="match status" value="1"/>
</dbReference>
<dbReference type="InterPro" id="IPR029063">
    <property type="entry name" value="SAM-dependent_MTases_sf"/>
</dbReference>
<evidence type="ECO:0000256" key="2">
    <source>
        <dbReference type="ARBA" id="ARBA00022679"/>
    </source>
</evidence>